<feature type="region of interest" description="Disordered" evidence="1">
    <location>
        <begin position="52"/>
        <end position="208"/>
    </location>
</feature>
<protein>
    <submittedName>
        <fullName evidence="2">Uncharacterized protein</fullName>
    </submittedName>
</protein>
<organism evidence="2 3">
    <name type="scientific">Favolaschia claudopus</name>
    <dbReference type="NCBI Taxonomy" id="2862362"/>
    <lineage>
        <taxon>Eukaryota</taxon>
        <taxon>Fungi</taxon>
        <taxon>Dikarya</taxon>
        <taxon>Basidiomycota</taxon>
        <taxon>Agaricomycotina</taxon>
        <taxon>Agaricomycetes</taxon>
        <taxon>Agaricomycetidae</taxon>
        <taxon>Agaricales</taxon>
        <taxon>Marasmiineae</taxon>
        <taxon>Mycenaceae</taxon>
        <taxon>Favolaschia</taxon>
    </lineage>
</organism>
<dbReference type="AlphaFoldDB" id="A0AAV9ZV15"/>
<name>A0AAV9ZV15_9AGAR</name>
<feature type="compositionally biased region" description="Basic residues" evidence="1">
    <location>
        <begin position="161"/>
        <end position="171"/>
    </location>
</feature>
<feature type="non-terminal residue" evidence="2">
    <location>
        <position position="264"/>
    </location>
</feature>
<evidence type="ECO:0000313" key="3">
    <source>
        <dbReference type="Proteomes" id="UP001362999"/>
    </source>
</evidence>
<feature type="compositionally biased region" description="Basic residues" evidence="1">
    <location>
        <begin position="135"/>
        <end position="144"/>
    </location>
</feature>
<accession>A0AAV9ZV15</accession>
<feature type="compositionally biased region" description="Low complexity" evidence="1">
    <location>
        <begin position="96"/>
        <end position="110"/>
    </location>
</feature>
<dbReference type="EMBL" id="JAWWNJ010000106">
    <property type="protein sequence ID" value="KAK6992835.1"/>
    <property type="molecule type" value="Genomic_DNA"/>
</dbReference>
<proteinExistence type="predicted"/>
<feature type="compositionally biased region" description="Basic residues" evidence="1">
    <location>
        <begin position="182"/>
        <end position="192"/>
    </location>
</feature>
<feature type="compositionally biased region" description="Low complexity" evidence="1">
    <location>
        <begin position="117"/>
        <end position="127"/>
    </location>
</feature>
<reference evidence="2 3" key="1">
    <citation type="journal article" date="2024" name="J Genomics">
        <title>Draft genome sequencing and assembly of Favolaschia claudopus CIRM-BRFM 2984 isolated from oak limbs.</title>
        <authorList>
            <person name="Navarro D."/>
            <person name="Drula E."/>
            <person name="Chaduli D."/>
            <person name="Cazenave R."/>
            <person name="Ahrendt S."/>
            <person name="Wang J."/>
            <person name="Lipzen A."/>
            <person name="Daum C."/>
            <person name="Barry K."/>
            <person name="Grigoriev I.V."/>
            <person name="Favel A."/>
            <person name="Rosso M.N."/>
            <person name="Martin F."/>
        </authorList>
    </citation>
    <scope>NUCLEOTIDE SEQUENCE [LARGE SCALE GENOMIC DNA]</scope>
    <source>
        <strain evidence="2 3">CIRM-BRFM 2984</strain>
    </source>
</reference>
<feature type="compositionally biased region" description="Basic residues" evidence="1">
    <location>
        <begin position="86"/>
        <end position="95"/>
    </location>
</feature>
<feature type="compositionally biased region" description="Low complexity" evidence="1">
    <location>
        <begin position="52"/>
        <end position="62"/>
    </location>
</feature>
<evidence type="ECO:0000256" key="1">
    <source>
        <dbReference type="SAM" id="MobiDB-lite"/>
    </source>
</evidence>
<dbReference type="Proteomes" id="UP001362999">
    <property type="component" value="Unassembled WGS sequence"/>
</dbReference>
<gene>
    <name evidence="2" type="ORF">R3P38DRAFT_3372140</name>
</gene>
<evidence type="ECO:0000313" key="2">
    <source>
        <dbReference type="EMBL" id="KAK6992835.1"/>
    </source>
</evidence>
<comment type="caution">
    <text evidence="2">The sequence shown here is derived from an EMBL/GenBank/DDBJ whole genome shotgun (WGS) entry which is preliminary data.</text>
</comment>
<keyword evidence="3" id="KW-1185">Reference proteome</keyword>
<sequence>MFTHFHLTTSLSPTQRAVHRPCSRRHAARPSPTALSPLCVLNFKFPLQTTTHPPLSMSTLPSSPYPPRSPTHPANSTPPTLCLTRSPRRHPRRRCSTPTLSSTSRSRLPLQIPQRNSILSSLLPSSPQCDPLTHRQSHRSRHLTARTTSWPPHPSSSSPHVPRRSIHRRPSPRLDAASFPIRRQRRARHHPNRPPLPVTPLKTAPNRPPATLLRTSRANTADTHALFPPPHAPLASFASRQVNYVLRLQLNAASIPAAPPSLRC</sequence>